<dbReference type="InterPro" id="IPR015422">
    <property type="entry name" value="PyrdxlP-dep_Trfase_small"/>
</dbReference>
<gene>
    <name evidence="6" type="ORF">A9Q02_00910</name>
</gene>
<dbReference type="PIRSF" id="PIRSF000390">
    <property type="entry name" value="PLP_StrS"/>
    <property type="match status" value="1"/>
</dbReference>
<accession>A0A2H3L4N7</accession>
<dbReference type="InterPro" id="IPR015421">
    <property type="entry name" value="PyrdxlP-dep_Trfase_major"/>
</dbReference>
<evidence type="ECO:0000313" key="6">
    <source>
        <dbReference type="EMBL" id="PDV99804.1"/>
    </source>
</evidence>
<dbReference type="EMBL" id="LYXE01000063">
    <property type="protein sequence ID" value="PDV99804.1"/>
    <property type="molecule type" value="Genomic_DNA"/>
</dbReference>
<evidence type="ECO:0000256" key="2">
    <source>
        <dbReference type="ARBA" id="ARBA00037999"/>
    </source>
</evidence>
<dbReference type="OrthoDB" id="9810913at2"/>
<dbReference type="InterPro" id="IPR000653">
    <property type="entry name" value="DegT/StrS_aminotransferase"/>
</dbReference>
<name>A0A2H3L4N7_9CHLR</name>
<keyword evidence="1 4" id="KW-0663">Pyridoxal phosphate</keyword>
<dbReference type="GO" id="GO:0030170">
    <property type="term" value="F:pyridoxal phosphate binding"/>
    <property type="evidence" value="ECO:0007669"/>
    <property type="project" value="UniProtKB-ARBA"/>
</dbReference>
<evidence type="ECO:0000256" key="1">
    <source>
        <dbReference type="ARBA" id="ARBA00022898"/>
    </source>
</evidence>
<proteinExistence type="inferred from homology"/>
<dbReference type="PANTHER" id="PTHR30244">
    <property type="entry name" value="TRANSAMINASE"/>
    <property type="match status" value="1"/>
</dbReference>
<dbReference type="GO" id="GO:0008483">
    <property type="term" value="F:transaminase activity"/>
    <property type="evidence" value="ECO:0007669"/>
    <property type="project" value="TreeGrafter"/>
</dbReference>
<dbReference type="InterPro" id="IPR015424">
    <property type="entry name" value="PyrdxlP-dep_Trfase"/>
</dbReference>
<dbReference type="Gene3D" id="3.40.640.10">
    <property type="entry name" value="Type I PLP-dependent aspartate aminotransferase-like (Major domain)"/>
    <property type="match status" value="1"/>
</dbReference>
<dbReference type="AlphaFoldDB" id="A0A2H3L4N7"/>
<protein>
    <submittedName>
        <fullName evidence="6">Transcriptional regulator</fullName>
    </submittedName>
</protein>
<dbReference type="FunFam" id="3.40.640.10:FF:000089">
    <property type="entry name" value="Aminotransferase, DegT/DnrJ/EryC1/StrS family"/>
    <property type="match status" value="1"/>
</dbReference>
<evidence type="ECO:0000256" key="3">
    <source>
        <dbReference type="PIRSR" id="PIRSR000390-1"/>
    </source>
</evidence>
<evidence type="ECO:0000256" key="5">
    <source>
        <dbReference type="RuleBase" id="RU004508"/>
    </source>
</evidence>
<evidence type="ECO:0000313" key="7">
    <source>
        <dbReference type="Proteomes" id="UP000220922"/>
    </source>
</evidence>
<sequence length="374" mass="41188">MTTGSHQEPIPLLDLKAQYATLREEIAAAIERVVASQQFILGPEVEAFEQEVAAYSQCTYGIGVSSGTDALLVALMAIDLQPGDEIITTPYTFFATAGSIARLGGHPVFVDIDPITYNIDPAGIEAAITSRTRAIMPVHLFGQMADMEPIMGLAEYHGLYVIEDAAQAIGAEYRGRRAGSIGHMGCFSFFPSKNLGGFGDGGMVTTNDPKLAERIRLLRGHGAHPKYYHRIIGGNFRLDALQAAVLRVKLTYLDEWTAARQQNAERYRQLFSAAGANIGLPEDAGYGRHIYNQFVIRSERRDDLMAHLKAHQIGCEIYYPVPIHLQECFSRLGYEVGNFPASEDAAEETLAIPVYPELGEERQARIVDTIHTWI</sequence>
<dbReference type="GO" id="GO:0000271">
    <property type="term" value="P:polysaccharide biosynthetic process"/>
    <property type="evidence" value="ECO:0007669"/>
    <property type="project" value="TreeGrafter"/>
</dbReference>
<dbReference type="Pfam" id="PF01041">
    <property type="entry name" value="DegT_DnrJ_EryC1"/>
    <property type="match status" value="1"/>
</dbReference>
<reference evidence="6 7" key="1">
    <citation type="submission" date="2016-05" db="EMBL/GenBank/DDBJ databases">
        <authorList>
            <person name="Lavstsen T."/>
            <person name="Jespersen J.S."/>
        </authorList>
    </citation>
    <scope>NUCLEOTIDE SEQUENCE [LARGE SCALE GENOMIC DNA]</scope>
    <source>
        <strain evidence="6 7">B7-9</strain>
    </source>
</reference>
<feature type="active site" description="Proton acceptor" evidence="3">
    <location>
        <position position="193"/>
    </location>
</feature>
<dbReference type="Gene3D" id="3.90.1150.10">
    <property type="entry name" value="Aspartate Aminotransferase, domain 1"/>
    <property type="match status" value="1"/>
</dbReference>
<dbReference type="RefSeq" id="WP_097651566.1">
    <property type="nucleotide sequence ID" value="NZ_LYXE01000063.1"/>
</dbReference>
<dbReference type="PANTHER" id="PTHR30244:SF36">
    <property type="entry name" value="3-OXO-GLUCOSE-6-PHOSPHATE:GLUTAMATE AMINOTRANSFERASE"/>
    <property type="match status" value="1"/>
</dbReference>
<comment type="caution">
    <text evidence="6">The sequence shown here is derived from an EMBL/GenBank/DDBJ whole genome shotgun (WGS) entry which is preliminary data.</text>
</comment>
<keyword evidence="7" id="KW-1185">Reference proteome</keyword>
<dbReference type="Proteomes" id="UP000220922">
    <property type="component" value="Unassembled WGS sequence"/>
</dbReference>
<comment type="similarity">
    <text evidence="2 5">Belongs to the DegT/DnrJ/EryC1 family.</text>
</comment>
<dbReference type="CDD" id="cd00616">
    <property type="entry name" value="AHBA_syn"/>
    <property type="match status" value="1"/>
</dbReference>
<dbReference type="SUPFAM" id="SSF53383">
    <property type="entry name" value="PLP-dependent transferases"/>
    <property type="match status" value="1"/>
</dbReference>
<evidence type="ECO:0000256" key="4">
    <source>
        <dbReference type="PIRSR" id="PIRSR000390-2"/>
    </source>
</evidence>
<feature type="modified residue" description="N6-(pyridoxal phosphate)lysine" evidence="4">
    <location>
        <position position="193"/>
    </location>
</feature>
<organism evidence="6 7">
    <name type="scientific">Candidatus Chloroploca asiatica</name>
    <dbReference type="NCBI Taxonomy" id="1506545"/>
    <lineage>
        <taxon>Bacteria</taxon>
        <taxon>Bacillati</taxon>
        <taxon>Chloroflexota</taxon>
        <taxon>Chloroflexia</taxon>
        <taxon>Chloroflexales</taxon>
        <taxon>Chloroflexineae</taxon>
        <taxon>Oscillochloridaceae</taxon>
        <taxon>Candidatus Chloroploca</taxon>
    </lineage>
</organism>